<dbReference type="SUPFAM" id="SSF57586">
    <property type="entry name" value="TNF receptor-like"/>
    <property type="match status" value="4"/>
</dbReference>
<evidence type="ECO:0000256" key="2">
    <source>
        <dbReference type="SAM" id="Phobius"/>
    </source>
</evidence>
<dbReference type="EMBL" id="JAOPHQ010006335">
    <property type="protein sequence ID" value="KAK0131868.1"/>
    <property type="molecule type" value="Genomic_DNA"/>
</dbReference>
<organism evidence="4 5">
    <name type="scientific">Merluccius polli</name>
    <name type="common">Benguela hake</name>
    <name type="synonym">Merluccius cadenati</name>
    <dbReference type="NCBI Taxonomy" id="89951"/>
    <lineage>
        <taxon>Eukaryota</taxon>
        <taxon>Metazoa</taxon>
        <taxon>Chordata</taxon>
        <taxon>Craniata</taxon>
        <taxon>Vertebrata</taxon>
        <taxon>Euteleostomi</taxon>
        <taxon>Actinopterygii</taxon>
        <taxon>Neopterygii</taxon>
        <taxon>Teleostei</taxon>
        <taxon>Neoteleostei</taxon>
        <taxon>Acanthomorphata</taxon>
        <taxon>Zeiogadaria</taxon>
        <taxon>Gadariae</taxon>
        <taxon>Gadiformes</taxon>
        <taxon>Gadoidei</taxon>
        <taxon>Merlucciidae</taxon>
        <taxon>Merluccius</taxon>
    </lineage>
</organism>
<feature type="transmembrane region" description="Helical" evidence="2">
    <location>
        <begin position="203"/>
        <end position="223"/>
    </location>
</feature>
<dbReference type="Proteomes" id="UP001174136">
    <property type="component" value="Unassembled WGS sequence"/>
</dbReference>
<dbReference type="SMART" id="SM01411">
    <property type="entry name" value="Ephrin_rec_like"/>
    <property type="match status" value="3"/>
</dbReference>
<dbReference type="Gene3D" id="2.10.50.10">
    <property type="entry name" value="Tumor Necrosis Factor Receptor, subunit A, domain 2"/>
    <property type="match status" value="7"/>
</dbReference>
<keyword evidence="2" id="KW-0472">Membrane</keyword>
<accession>A0AA47NNP6</accession>
<dbReference type="PROSITE" id="PS50050">
    <property type="entry name" value="TNFR_NGFR_2"/>
    <property type="match status" value="2"/>
</dbReference>
<evidence type="ECO:0000313" key="5">
    <source>
        <dbReference type="Proteomes" id="UP001174136"/>
    </source>
</evidence>
<feature type="disulfide bond" evidence="1">
    <location>
        <begin position="67"/>
        <end position="82"/>
    </location>
</feature>
<dbReference type="Pfam" id="PF00020">
    <property type="entry name" value="TNFR_c6"/>
    <property type="match status" value="2"/>
</dbReference>
<dbReference type="GO" id="GO:0050829">
    <property type="term" value="P:defense response to Gram-negative bacterium"/>
    <property type="evidence" value="ECO:0007669"/>
    <property type="project" value="TreeGrafter"/>
</dbReference>
<dbReference type="SMART" id="SM00208">
    <property type="entry name" value="TNFR"/>
    <property type="match status" value="8"/>
</dbReference>
<dbReference type="GO" id="GO:0009897">
    <property type="term" value="C:external side of plasma membrane"/>
    <property type="evidence" value="ECO:0007669"/>
    <property type="project" value="TreeGrafter"/>
</dbReference>
<keyword evidence="1" id="KW-1015">Disulfide bond</keyword>
<reference evidence="4" key="1">
    <citation type="journal article" date="2023" name="Front. Mar. Sci.">
        <title>A new Merluccius polli reference genome to investigate the effects of global change in West African waters.</title>
        <authorList>
            <person name="Mateo J.L."/>
            <person name="Blanco-Fernandez C."/>
            <person name="Garcia-Vazquez E."/>
            <person name="Machado-Schiaffino G."/>
        </authorList>
    </citation>
    <scope>NUCLEOTIDE SEQUENCE</scope>
    <source>
        <strain evidence="4">C29</strain>
        <tissue evidence="4">Fin</tissue>
    </source>
</reference>
<evidence type="ECO:0000313" key="4">
    <source>
        <dbReference type="EMBL" id="KAK0131868.1"/>
    </source>
</evidence>
<name>A0AA47NNP6_MERPO</name>
<gene>
    <name evidence="4" type="ORF">N1851_033341</name>
</gene>
<feature type="transmembrane region" description="Helical" evidence="2">
    <location>
        <begin position="419"/>
        <end position="441"/>
    </location>
</feature>
<proteinExistence type="predicted"/>
<comment type="caution">
    <text evidence="4">The sequence shown here is derived from an EMBL/GenBank/DDBJ whole genome shotgun (WGS) entry which is preliminary data.</text>
</comment>
<feature type="repeat" description="TNFR-Cys" evidence="1">
    <location>
        <begin position="499"/>
        <end position="541"/>
    </location>
</feature>
<dbReference type="GO" id="GO:0050830">
    <property type="term" value="P:defense response to Gram-positive bacterium"/>
    <property type="evidence" value="ECO:0007669"/>
    <property type="project" value="TreeGrafter"/>
</dbReference>
<feature type="repeat" description="TNFR-Cys" evidence="1">
    <location>
        <begin position="66"/>
        <end position="108"/>
    </location>
</feature>
<feature type="transmembrane region" description="Helical" evidence="2">
    <location>
        <begin position="6"/>
        <end position="27"/>
    </location>
</feature>
<evidence type="ECO:0000259" key="3">
    <source>
        <dbReference type="PROSITE" id="PS50050"/>
    </source>
</evidence>
<dbReference type="PANTHER" id="PTHR46838:SF1">
    <property type="entry name" value="TUMOR NECROSIS FACTOR RECEPTOR SUPERFAMILY MEMBER 14"/>
    <property type="match status" value="1"/>
</dbReference>
<feature type="domain" description="TNFR-Cys" evidence="3">
    <location>
        <begin position="66"/>
        <end position="108"/>
    </location>
</feature>
<keyword evidence="2" id="KW-1133">Transmembrane helix</keyword>
<keyword evidence="2" id="KW-0812">Transmembrane</keyword>
<dbReference type="CDD" id="cd13405">
    <property type="entry name" value="TNFRSF14_teleost"/>
    <property type="match status" value="1"/>
</dbReference>
<keyword evidence="5" id="KW-1185">Reference proteome</keyword>
<protein>
    <submittedName>
        <fullName evidence="4">Tumor necrosis factor receptor superfamily member 14</fullName>
    </submittedName>
</protein>
<comment type="caution">
    <text evidence="1">Lacks conserved residue(s) required for the propagation of feature annotation.</text>
</comment>
<feature type="transmembrane region" description="Helical" evidence="2">
    <location>
        <begin position="249"/>
        <end position="269"/>
    </location>
</feature>
<dbReference type="InterPro" id="IPR001368">
    <property type="entry name" value="TNFR/NGFR_Cys_rich_reg"/>
</dbReference>
<dbReference type="GO" id="GO:0002720">
    <property type="term" value="P:positive regulation of cytokine production involved in immune response"/>
    <property type="evidence" value="ECO:0007669"/>
    <property type="project" value="TreeGrafter"/>
</dbReference>
<dbReference type="AlphaFoldDB" id="A0AA47NNP6"/>
<keyword evidence="4" id="KW-0675">Receptor</keyword>
<dbReference type="PANTHER" id="PTHR46838">
    <property type="entry name" value="TUMOR NECROSIS FACTOR RECEPTOR SUPERFAMILY MEMBER 14"/>
    <property type="match status" value="1"/>
</dbReference>
<feature type="domain" description="TNFR-Cys" evidence="3">
    <location>
        <begin position="499"/>
        <end position="541"/>
    </location>
</feature>
<dbReference type="FunFam" id="2.10.50.10:FF:000007">
    <property type="entry name" value="TNF receptor superfamily member 14"/>
    <property type="match status" value="1"/>
</dbReference>
<dbReference type="GO" id="GO:2000406">
    <property type="term" value="P:positive regulation of T cell migration"/>
    <property type="evidence" value="ECO:0007669"/>
    <property type="project" value="TreeGrafter"/>
</dbReference>
<sequence length="604" mass="65619">MFFLNVQFMFIIYLVLFHIYFIGNAFASAYCRQAEYRIGEDCCPTCPPGMYVTQHCTEFTSTSCKPCTEGTFQDNMNGRERCFSCTNCDAGLGLKVKKFCTVTSDTVCENLDGYFCIDSNRDGCIAAQRHMVCSPGQHISQRGTADKDTECLQCTNGTFSDGTSTSCQPHTKCESVGRKQIQPGSDSTDSECGEQVQGSNTGLVAGIITGLVLCIALASMALWRKKIIETEPLKSDDCPASTSDLQEQLFILIILFILSILFIVGIRYLECILQRIAQNTRVHHVNVAQMELSKTKSTLENDAFHVKIVMQVKKFCTVTSDTVCENLDGYFCIDSNRDGCVAAQRHMVCSPGQHISQRGTADKDTECLQCTSGTFSDGTSTSCQPHTKCESVGLKQIQPGSDSTDSECGEQVQGSNTGLVAGIITGLVLLLCIALASMALWRKKIIQGKTTQRAHRVQLLQSCNTGLQSSGRVSLHVEAACPDSLLPSLPETGLLKSDDCPASTSDLQPEYRIGENCCPTCPAGLGLKVKKFCTVTSDTVCENLDGYFCIDSNRDGCIAAQRHMVCSPGQHISQRGTADKDTECLQCTNGTFSNGTSSCQPHTK</sequence>
<dbReference type="PROSITE" id="PS00652">
    <property type="entry name" value="TNFR_NGFR_1"/>
    <property type="match status" value="1"/>
</dbReference>
<evidence type="ECO:0000256" key="1">
    <source>
        <dbReference type="PROSITE-ProRule" id="PRU00206"/>
    </source>
</evidence>
<dbReference type="GO" id="GO:0046642">
    <property type="term" value="P:negative regulation of alpha-beta T cell proliferation"/>
    <property type="evidence" value="ECO:0007669"/>
    <property type="project" value="TreeGrafter"/>
</dbReference>